<keyword evidence="1 6" id="KW-0560">Oxidoreductase</keyword>
<keyword evidence="4" id="KW-0812">Transmembrane</keyword>
<dbReference type="InterPro" id="IPR014026">
    <property type="entry name" value="UDP-Glc/GDP-Man_DH_dimer"/>
</dbReference>
<dbReference type="GO" id="GO:0016628">
    <property type="term" value="F:oxidoreductase activity, acting on the CH-CH group of donors, NAD or NADP as acceptor"/>
    <property type="evidence" value="ECO:0007669"/>
    <property type="project" value="InterPro"/>
</dbReference>
<dbReference type="EMBL" id="CP071491">
    <property type="protein sequence ID" value="QSX17243.1"/>
    <property type="molecule type" value="Genomic_DNA"/>
</dbReference>
<dbReference type="GO" id="GO:0051287">
    <property type="term" value="F:NAD binding"/>
    <property type="evidence" value="ECO:0007669"/>
    <property type="project" value="InterPro"/>
</dbReference>
<dbReference type="GO" id="GO:0000271">
    <property type="term" value="P:polysaccharide biosynthetic process"/>
    <property type="evidence" value="ECO:0007669"/>
    <property type="project" value="InterPro"/>
</dbReference>
<dbReference type="SMART" id="SM00984">
    <property type="entry name" value="UDPG_MGDP_dh_C"/>
    <property type="match status" value="1"/>
</dbReference>
<accession>A0A6M8T2Q9</accession>
<gene>
    <name evidence="6" type="primary">wecC</name>
    <name evidence="7" type="ORF">J1G54_01300</name>
    <name evidence="6" type="ORF">N5925_04125</name>
</gene>
<dbReference type="InterPro" id="IPR001732">
    <property type="entry name" value="UDP-Glc/GDP-Man_DH_N"/>
</dbReference>
<dbReference type="Proteomes" id="UP000662736">
    <property type="component" value="Chromosome"/>
</dbReference>
<dbReference type="Pfam" id="PF03721">
    <property type="entry name" value="UDPG_MGDP_dh_N"/>
    <property type="match status" value="1"/>
</dbReference>
<dbReference type="PIRSF" id="PIRSF500136">
    <property type="entry name" value="UDP_ManNAc_DH"/>
    <property type="match status" value="1"/>
</dbReference>
<proteinExistence type="inferred from homology"/>
<dbReference type="Pfam" id="PF00984">
    <property type="entry name" value="UDPG_MGDP_dh"/>
    <property type="match status" value="1"/>
</dbReference>
<comment type="similarity">
    <text evidence="3">Belongs to the UDP-glucose/GDP-mannose dehydrogenase family.</text>
</comment>
<protein>
    <submittedName>
        <fullName evidence="6">UDP-N-acetyl-D-mannosamine dehydrogenase</fullName>
        <ecNumber evidence="6">1.1.1.336</ecNumber>
    </submittedName>
</protein>
<dbReference type="PANTHER" id="PTHR43491">
    <property type="entry name" value="UDP-N-ACETYL-D-MANNOSAMINE DEHYDROGENASE"/>
    <property type="match status" value="1"/>
</dbReference>
<dbReference type="NCBIfam" id="TIGR03026">
    <property type="entry name" value="NDP-sugDHase"/>
    <property type="match status" value="1"/>
</dbReference>
<dbReference type="AlphaFoldDB" id="A0A6M8T2Q9"/>
<dbReference type="InterPro" id="IPR028359">
    <property type="entry name" value="UDP_ManNAc/GlcNAc_DH"/>
</dbReference>
<organism evidence="6 8">
    <name type="scientific">Glaesserella parasuis</name>
    <name type="common">Haemophilus parasuis</name>
    <dbReference type="NCBI Taxonomy" id="738"/>
    <lineage>
        <taxon>Bacteria</taxon>
        <taxon>Pseudomonadati</taxon>
        <taxon>Pseudomonadota</taxon>
        <taxon>Gammaproteobacteria</taxon>
        <taxon>Pasteurellales</taxon>
        <taxon>Pasteurellaceae</taxon>
        <taxon>Glaesserella</taxon>
    </lineage>
</organism>
<dbReference type="SUPFAM" id="SSF48179">
    <property type="entry name" value="6-phosphogluconate dehydrogenase C-terminal domain-like"/>
    <property type="match status" value="1"/>
</dbReference>
<reference evidence="6" key="2">
    <citation type="submission" date="2022-09" db="EMBL/GenBank/DDBJ databases">
        <title>Molecular characterization of Glaesserella parasuis strains circulating in commercial swine farms using whole-genome sequencing.</title>
        <authorList>
            <person name="Mugabi R."/>
            <person name="Clavijo M."/>
            <person name="Li G."/>
        </authorList>
    </citation>
    <scope>NUCLEOTIDE SEQUENCE</scope>
    <source>
        <strain evidence="6">0435-53</strain>
    </source>
</reference>
<dbReference type="PIRSF" id="PIRSF000124">
    <property type="entry name" value="UDPglc_GDPman_dh"/>
    <property type="match status" value="1"/>
</dbReference>
<dbReference type="EC" id="1.1.1.336" evidence="6"/>
<keyword evidence="4" id="KW-0472">Membrane</keyword>
<dbReference type="InterPro" id="IPR014027">
    <property type="entry name" value="UDP-Glc/GDP-Man_DH_C"/>
</dbReference>
<evidence type="ECO:0000313" key="8">
    <source>
        <dbReference type="Proteomes" id="UP001148834"/>
    </source>
</evidence>
<name>A0A6M8T2Q9_GLAPU</name>
<evidence type="ECO:0000313" key="7">
    <source>
        <dbReference type="EMBL" id="QSX17243.1"/>
    </source>
</evidence>
<dbReference type="SUPFAM" id="SSF51735">
    <property type="entry name" value="NAD(P)-binding Rossmann-fold domains"/>
    <property type="match status" value="1"/>
</dbReference>
<sequence>MAVFEQIVVVGLGYIGLPTAAAFALAGLQVIGIDCNPRVIEQINQGRSHLHEPELAQAVLQAVSSGHFYASTEPTFADAFIIAVPTPLQANRQPDLTAIQSAVKSIAPYLRQGNLVVLESTSPVGTTEQLAQWIEKERPDLSIPTDVAVAYCPERVLPSNIWHELYHNDRVIGGLTPNCTQQAVALYQLFAKGECITTDSRLAEMCKLTENSFRDVNIAFANELSMICDQLNVNVWELIRIANRHPRVSILQPGAGVGGHCIAIDPWFIVAQSEHARLIRTAREVNDSKAFWVIDKIKSCLAECAVATNRKISDLTLACLGITFKANVSDLRESPALAITEYFADWHQGKLWLVEPHIAQLPASLAEKVEWVDFAQGITADVVVFLVDHLAFQQHAKRHLSPTWLVDTRGAWTD</sequence>
<feature type="domain" description="UDP-glucose/GDP-mannose dehydrogenase C-terminal" evidence="5">
    <location>
        <begin position="318"/>
        <end position="414"/>
    </location>
</feature>
<feature type="transmembrane region" description="Helical" evidence="4">
    <location>
        <begin position="7"/>
        <end position="28"/>
    </location>
</feature>
<dbReference type="RefSeq" id="WP_021117673.1">
    <property type="nucleotide sequence ID" value="NZ_CP054198.1"/>
</dbReference>
<evidence type="ECO:0000256" key="4">
    <source>
        <dbReference type="SAM" id="Phobius"/>
    </source>
</evidence>
<keyword evidence="4" id="KW-1133">Transmembrane helix</keyword>
<reference evidence="7" key="1">
    <citation type="submission" date="2021-03" db="EMBL/GenBank/DDBJ databases">
        <title>Characterization of a novel Integrative Conjugative Element in Glaesserella parasuis.</title>
        <authorList>
            <person name="Hu G."/>
            <person name="Sun H."/>
        </authorList>
    </citation>
    <scope>NUCLEOTIDE SEQUENCE</scope>
    <source>
        <strain evidence="7">GHP1807</strain>
    </source>
</reference>
<dbReference type="Proteomes" id="UP001148834">
    <property type="component" value="Unassembled WGS sequence"/>
</dbReference>
<evidence type="ECO:0000313" key="6">
    <source>
        <dbReference type="EMBL" id="MDD2167806.1"/>
    </source>
</evidence>
<dbReference type="EMBL" id="JAODIR010000014">
    <property type="protein sequence ID" value="MDD2167806.1"/>
    <property type="molecule type" value="Genomic_DNA"/>
</dbReference>
<dbReference type="Gene3D" id="3.40.50.720">
    <property type="entry name" value="NAD(P)-binding Rossmann-like Domain"/>
    <property type="match status" value="2"/>
</dbReference>
<dbReference type="PANTHER" id="PTHR43491:SF1">
    <property type="entry name" value="UDP-N-ACETYL-D-MANNOSAMINE DEHYDROGENASE"/>
    <property type="match status" value="1"/>
</dbReference>
<evidence type="ECO:0000256" key="1">
    <source>
        <dbReference type="ARBA" id="ARBA00023002"/>
    </source>
</evidence>
<dbReference type="Pfam" id="PF03720">
    <property type="entry name" value="UDPG_MGDP_dh_C"/>
    <property type="match status" value="1"/>
</dbReference>
<dbReference type="InterPro" id="IPR036291">
    <property type="entry name" value="NAD(P)-bd_dom_sf"/>
</dbReference>
<dbReference type="GO" id="GO:0089714">
    <property type="term" value="F:UDP-N-acetyl-D-mannosamine dehydrogenase activity"/>
    <property type="evidence" value="ECO:0007669"/>
    <property type="project" value="UniProtKB-EC"/>
</dbReference>
<evidence type="ECO:0000259" key="5">
    <source>
        <dbReference type="SMART" id="SM00984"/>
    </source>
</evidence>
<evidence type="ECO:0000256" key="2">
    <source>
        <dbReference type="ARBA" id="ARBA00023027"/>
    </source>
</evidence>
<dbReference type="InterPro" id="IPR008927">
    <property type="entry name" value="6-PGluconate_DH-like_C_sf"/>
</dbReference>
<evidence type="ECO:0000256" key="3">
    <source>
        <dbReference type="PIRNR" id="PIRNR000124"/>
    </source>
</evidence>
<dbReference type="InterPro" id="IPR036220">
    <property type="entry name" value="UDP-Glc/GDP-Man_DH_C_sf"/>
</dbReference>
<dbReference type="InterPro" id="IPR017476">
    <property type="entry name" value="UDP-Glc/GDP-Man"/>
</dbReference>
<dbReference type="NCBIfam" id="NF008286">
    <property type="entry name" value="PRK11064.1"/>
    <property type="match status" value="1"/>
</dbReference>
<keyword evidence="2" id="KW-0520">NAD</keyword>
<dbReference type="SUPFAM" id="SSF52413">
    <property type="entry name" value="UDP-glucose/GDP-mannose dehydrogenase C-terminal domain"/>
    <property type="match status" value="1"/>
</dbReference>